<proteinExistence type="predicted"/>
<dbReference type="SMART" id="SM00472">
    <property type="entry name" value="MIR"/>
    <property type="match status" value="3"/>
</dbReference>
<sequence>MSLFDRFTMPKINIFCVLLCVIFLSSYASGKSAQYVSCGSVFKLMNSATKVRLHSHDVKYGTGSGQQSVTGVEEKDDSNSHWVVKAENGKQCIRGEPISCGSIIRLEHLTTNKNLHSHLFPSPISNKQEISAYGSNGDGDTGDNWKLVCDGSFWDRKQEVSLKHVDTDAYLGVSGRQFGRPISGQAEVVGEFSISSTAQWIAMEGLFIHKSELDSRTMGHDPSEL</sequence>
<dbReference type="Proteomes" id="UP000504606">
    <property type="component" value="Unplaced"/>
</dbReference>
<dbReference type="InterPro" id="IPR036300">
    <property type="entry name" value="MIR_dom_sf"/>
</dbReference>
<evidence type="ECO:0000256" key="3">
    <source>
        <dbReference type="SAM" id="SignalP"/>
    </source>
</evidence>
<dbReference type="OrthoDB" id="5588846at2759"/>
<dbReference type="PROSITE" id="PS50919">
    <property type="entry name" value="MIR"/>
    <property type="match status" value="2"/>
</dbReference>
<keyword evidence="5" id="KW-1185">Reference proteome</keyword>
<evidence type="ECO:0000313" key="5">
    <source>
        <dbReference type="Proteomes" id="UP000504606"/>
    </source>
</evidence>
<dbReference type="KEGG" id="foc:113202927"/>
<dbReference type="GeneID" id="113202927"/>
<gene>
    <name evidence="6" type="primary">LOC113202927</name>
</gene>
<accession>A0A6J1RWF9</accession>
<evidence type="ECO:0000256" key="2">
    <source>
        <dbReference type="ARBA" id="ARBA00022737"/>
    </source>
</evidence>
<dbReference type="PANTHER" id="PTHR46809">
    <property type="entry name" value="STROMAL CELL-DERIVED FACTOR 2-LIKE PROTEIN"/>
    <property type="match status" value="1"/>
</dbReference>
<dbReference type="Gene3D" id="2.80.10.50">
    <property type="match status" value="1"/>
</dbReference>
<organism evidence="5 6">
    <name type="scientific">Frankliniella occidentalis</name>
    <name type="common">Western flower thrips</name>
    <name type="synonym">Euthrips occidentalis</name>
    <dbReference type="NCBI Taxonomy" id="133901"/>
    <lineage>
        <taxon>Eukaryota</taxon>
        <taxon>Metazoa</taxon>
        <taxon>Ecdysozoa</taxon>
        <taxon>Arthropoda</taxon>
        <taxon>Hexapoda</taxon>
        <taxon>Insecta</taxon>
        <taxon>Pterygota</taxon>
        <taxon>Neoptera</taxon>
        <taxon>Paraneoptera</taxon>
        <taxon>Thysanoptera</taxon>
        <taxon>Terebrantia</taxon>
        <taxon>Thripoidea</taxon>
        <taxon>Thripidae</taxon>
        <taxon>Frankliniella</taxon>
    </lineage>
</organism>
<evidence type="ECO:0000313" key="6">
    <source>
        <dbReference type="RefSeq" id="XP_026273162.1"/>
    </source>
</evidence>
<feature type="domain" description="MIR" evidence="4">
    <location>
        <begin position="95"/>
        <end position="150"/>
    </location>
</feature>
<feature type="signal peptide" evidence="3">
    <location>
        <begin position="1"/>
        <end position="30"/>
    </location>
</feature>
<dbReference type="CDD" id="cd23293">
    <property type="entry name" value="beta-trefoil_MIR_SDF2_meta"/>
    <property type="match status" value="1"/>
</dbReference>
<keyword evidence="2" id="KW-0677">Repeat</keyword>
<feature type="chain" id="PRO_5026958861" evidence="3">
    <location>
        <begin position="31"/>
        <end position="225"/>
    </location>
</feature>
<reference evidence="6" key="1">
    <citation type="submission" date="2025-08" db="UniProtKB">
        <authorList>
            <consortium name="RefSeq"/>
        </authorList>
    </citation>
    <scope>IDENTIFICATION</scope>
    <source>
        <tissue evidence="6">Whole organism</tissue>
    </source>
</reference>
<keyword evidence="1 3" id="KW-0732">Signal</keyword>
<dbReference type="RefSeq" id="XP_026273162.1">
    <property type="nucleotide sequence ID" value="XM_026417377.2"/>
</dbReference>
<dbReference type="Pfam" id="PF02815">
    <property type="entry name" value="MIR"/>
    <property type="match status" value="1"/>
</dbReference>
<dbReference type="AlphaFoldDB" id="A0A6J1RWF9"/>
<dbReference type="SUPFAM" id="SSF82109">
    <property type="entry name" value="MIR domain"/>
    <property type="match status" value="1"/>
</dbReference>
<protein>
    <submittedName>
        <fullName evidence="6">Stromal cell-derived factor 2</fullName>
    </submittedName>
</protein>
<evidence type="ECO:0000256" key="1">
    <source>
        <dbReference type="ARBA" id="ARBA00022729"/>
    </source>
</evidence>
<dbReference type="InterPro" id="IPR016093">
    <property type="entry name" value="MIR_motif"/>
</dbReference>
<dbReference type="PANTHER" id="PTHR46809:SF2">
    <property type="entry name" value="GH21273P"/>
    <property type="match status" value="1"/>
</dbReference>
<evidence type="ECO:0000259" key="4">
    <source>
        <dbReference type="PROSITE" id="PS50919"/>
    </source>
</evidence>
<name>A0A6J1RWF9_FRAOC</name>
<feature type="domain" description="MIR" evidence="4">
    <location>
        <begin position="33"/>
        <end position="87"/>
    </location>
</feature>